<protein>
    <recommendedName>
        <fullName evidence="2">histidine--tRNA ligase</fullName>
        <ecNumber evidence="2">6.1.1.21</ecNumber>
    </recommendedName>
</protein>
<name>A0A8H5ZT06_COCSA</name>
<feature type="binding site" evidence="7">
    <location>
        <begin position="280"/>
        <end position="281"/>
    </location>
    <ligand>
        <name>L-histidine</name>
        <dbReference type="ChEBI" id="CHEBI:57595"/>
    </ligand>
</feature>
<dbReference type="GO" id="GO:0005524">
    <property type="term" value="F:ATP binding"/>
    <property type="evidence" value="ECO:0007669"/>
    <property type="project" value="UniProtKB-KW"/>
</dbReference>
<dbReference type="InterPro" id="IPR006195">
    <property type="entry name" value="aa-tRNA-synth_II"/>
</dbReference>
<evidence type="ECO:0000259" key="8">
    <source>
        <dbReference type="PROSITE" id="PS50862"/>
    </source>
</evidence>
<feature type="binding site" evidence="7">
    <location>
        <begin position="79"/>
        <end position="81"/>
    </location>
    <ligand>
        <name>L-histidine</name>
        <dbReference type="ChEBI" id="CHEBI:57595"/>
    </ligand>
</feature>
<dbReference type="GO" id="GO:0005829">
    <property type="term" value="C:cytosol"/>
    <property type="evidence" value="ECO:0007669"/>
    <property type="project" value="TreeGrafter"/>
</dbReference>
<evidence type="ECO:0000256" key="7">
    <source>
        <dbReference type="PIRSR" id="PIRSR001549-1"/>
    </source>
</evidence>
<evidence type="ECO:0000313" key="9">
    <source>
        <dbReference type="EMBL" id="KAF5854676.1"/>
    </source>
</evidence>
<comment type="similarity">
    <text evidence="1">Belongs to the class-II aminoacyl-tRNA synthetase family.</text>
</comment>
<dbReference type="InterPro" id="IPR004516">
    <property type="entry name" value="HisRS/HisZ"/>
</dbReference>
<dbReference type="Pfam" id="PF13393">
    <property type="entry name" value="tRNA-synt_His"/>
    <property type="match status" value="1"/>
</dbReference>
<reference evidence="9" key="1">
    <citation type="submission" date="2019-11" db="EMBL/GenBank/DDBJ databases">
        <title>Bipolaris sorokiniana Genome sequencing.</title>
        <authorList>
            <person name="Wang H."/>
        </authorList>
    </citation>
    <scope>NUCLEOTIDE SEQUENCE</scope>
</reference>
<dbReference type="PANTHER" id="PTHR11476:SF7">
    <property type="entry name" value="HISTIDINE--TRNA LIGASE"/>
    <property type="match status" value="1"/>
</dbReference>
<dbReference type="GO" id="GO:0003723">
    <property type="term" value="F:RNA binding"/>
    <property type="evidence" value="ECO:0007669"/>
    <property type="project" value="TreeGrafter"/>
</dbReference>
<dbReference type="AlphaFoldDB" id="A0A8H5ZT06"/>
<comment type="caution">
    <text evidence="9">The sequence shown here is derived from an EMBL/GenBank/DDBJ whole genome shotgun (WGS) entry which is preliminary data.</text>
</comment>
<evidence type="ECO:0000256" key="4">
    <source>
        <dbReference type="ARBA" id="ARBA00022840"/>
    </source>
</evidence>
<comment type="catalytic activity">
    <reaction evidence="6">
        <text>tRNA(His) + L-histidine + ATP = L-histidyl-tRNA(His) + AMP + diphosphate + H(+)</text>
        <dbReference type="Rhea" id="RHEA:17313"/>
        <dbReference type="Rhea" id="RHEA-COMP:9665"/>
        <dbReference type="Rhea" id="RHEA-COMP:9689"/>
        <dbReference type="ChEBI" id="CHEBI:15378"/>
        <dbReference type="ChEBI" id="CHEBI:30616"/>
        <dbReference type="ChEBI" id="CHEBI:33019"/>
        <dbReference type="ChEBI" id="CHEBI:57595"/>
        <dbReference type="ChEBI" id="CHEBI:78442"/>
        <dbReference type="ChEBI" id="CHEBI:78527"/>
        <dbReference type="ChEBI" id="CHEBI:456215"/>
        <dbReference type="EC" id="6.1.1.21"/>
    </reaction>
</comment>
<keyword evidence="4" id="KW-0067">ATP-binding</keyword>
<feature type="binding site" evidence="7">
    <location>
        <position position="126"/>
    </location>
    <ligand>
        <name>L-histidine</name>
        <dbReference type="ChEBI" id="CHEBI:57595"/>
    </ligand>
</feature>
<keyword evidence="3" id="KW-0547">Nucleotide-binding</keyword>
<dbReference type="Gene3D" id="3.30.930.10">
    <property type="entry name" value="Bira Bifunctional Protein, Domain 2"/>
    <property type="match status" value="1"/>
</dbReference>
<evidence type="ECO:0000256" key="2">
    <source>
        <dbReference type="ARBA" id="ARBA00012815"/>
    </source>
</evidence>
<dbReference type="SUPFAM" id="SSF55681">
    <property type="entry name" value="Class II aaRS and biotin synthetases"/>
    <property type="match status" value="1"/>
</dbReference>
<dbReference type="GO" id="GO:0004821">
    <property type="term" value="F:histidine-tRNA ligase activity"/>
    <property type="evidence" value="ECO:0007669"/>
    <property type="project" value="UniProtKB-EC"/>
</dbReference>
<keyword evidence="5" id="KW-0648">Protein biosynthesis</keyword>
<evidence type="ECO:0000313" key="10">
    <source>
        <dbReference type="Proteomes" id="UP000624244"/>
    </source>
</evidence>
<dbReference type="InterPro" id="IPR041715">
    <property type="entry name" value="HisRS-like_core"/>
</dbReference>
<dbReference type="NCBIfam" id="TIGR00442">
    <property type="entry name" value="hisS"/>
    <property type="match status" value="1"/>
</dbReference>
<feature type="binding site" evidence="7">
    <location>
        <position position="122"/>
    </location>
    <ligand>
        <name>L-histidine</name>
        <dbReference type="ChEBI" id="CHEBI:57595"/>
    </ligand>
</feature>
<dbReference type="CDD" id="cd00773">
    <property type="entry name" value="HisRS-like_core"/>
    <property type="match status" value="1"/>
</dbReference>
<evidence type="ECO:0000256" key="6">
    <source>
        <dbReference type="ARBA" id="ARBA00047639"/>
    </source>
</evidence>
<sequence length="454" mass="50737">MPPQLKTPKGTRDWHGEDIALRNHTFDQIRKVFRLHGGEEIDTPAFELKTYLTGKYGEDTKLIYDLQDQGGEICALRYDLTVPFARWLGMNNIRTIKRFQIGKVYRRDQPALKQGRMREFFQCDFDYTGQCDLMVPDSEVVCIAAEVFEALGLPIVIRLNHRLILNGMFTAVGVPEALVRPISSAVDKLDKLPWEEVKKEMEEKGLDSDLAAKLGEYVLRDTASDITSTLAFLKSDALLSTSKDVQQGVKEMELLLQYLNAYVVGKYVQFDLSLARGLDYYTGLIYEVVAKNQLGTSVGSIAAGGRYDNLAAMFSSRDLPCVGISFGIDRILAILKGLKQNAGTAQKGKVDVWIVIASNSAGLVAQRMAIARDLRSSGISVDFDPKADKKPRKQMDVAEKSAVVVVFLEEDDTMPGHARVKMLSLPDKNFDHAPIIERQNLVGEAKRRLEKQPE</sequence>
<dbReference type="PIRSF" id="PIRSF001549">
    <property type="entry name" value="His-tRNA_synth"/>
    <property type="match status" value="1"/>
</dbReference>
<evidence type="ECO:0000256" key="3">
    <source>
        <dbReference type="ARBA" id="ARBA00022741"/>
    </source>
</evidence>
<dbReference type="InterPro" id="IPR036621">
    <property type="entry name" value="Anticodon-bd_dom_sf"/>
</dbReference>
<dbReference type="Gene3D" id="3.40.50.800">
    <property type="entry name" value="Anticodon-binding domain"/>
    <property type="match status" value="1"/>
</dbReference>
<accession>A0A8H5ZT06</accession>
<gene>
    <name evidence="9" type="ORF">GGP41_007366</name>
</gene>
<dbReference type="GO" id="GO:0006427">
    <property type="term" value="P:histidyl-tRNA aminoacylation"/>
    <property type="evidence" value="ECO:0007669"/>
    <property type="project" value="InterPro"/>
</dbReference>
<dbReference type="InterPro" id="IPR015807">
    <property type="entry name" value="His-tRNA-ligase"/>
</dbReference>
<dbReference type="EMBL" id="WNKQ01000001">
    <property type="protein sequence ID" value="KAF5854676.1"/>
    <property type="molecule type" value="Genomic_DNA"/>
</dbReference>
<dbReference type="PANTHER" id="PTHR11476">
    <property type="entry name" value="HISTIDYL-TRNA SYNTHETASE"/>
    <property type="match status" value="1"/>
</dbReference>
<dbReference type="GO" id="GO:0005739">
    <property type="term" value="C:mitochondrion"/>
    <property type="evidence" value="ECO:0007669"/>
    <property type="project" value="TreeGrafter"/>
</dbReference>
<feature type="binding site" evidence="7">
    <location>
        <position position="276"/>
    </location>
    <ligand>
        <name>L-histidine</name>
        <dbReference type="ChEBI" id="CHEBI:57595"/>
    </ligand>
</feature>
<proteinExistence type="inferred from homology"/>
<dbReference type="GO" id="GO:0032543">
    <property type="term" value="P:mitochondrial translation"/>
    <property type="evidence" value="ECO:0007669"/>
    <property type="project" value="TreeGrafter"/>
</dbReference>
<dbReference type="Proteomes" id="UP000624244">
    <property type="component" value="Unassembled WGS sequence"/>
</dbReference>
<feature type="domain" description="Aminoacyl-transfer RNA synthetases class-II family profile" evidence="8">
    <location>
        <begin position="1"/>
        <end position="335"/>
    </location>
</feature>
<evidence type="ECO:0000256" key="5">
    <source>
        <dbReference type="ARBA" id="ARBA00022917"/>
    </source>
</evidence>
<dbReference type="SUPFAM" id="SSF52954">
    <property type="entry name" value="Class II aaRS ABD-related"/>
    <property type="match status" value="1"/>
</dbReference>
<dbReference type="EC" id="6.1.1.21" evidence="2"/>
<dbReference type="PROSITE" id="PS50862">
    <property type="entry name" value="AA_TRNA_LIGASE_II"/>
    <property type="match status" value="1"/>
</dbReference>
<organism evidence="9 10">
    <name type="scientific">Cochliobolus sativus</name>
    <name type="common">Common root rot and spot blotch fungus</name>
    <name type="synonym">Bipolaris sorokiniana</name>
    <dbReference type="NCBI Taxonomy" id="45130"/>
    <lineage>
        <taxon>Eukaryota</taxon>
        <taxon>Fungi</taxon>
        <taxon>Dikarya</taxon>
        <taxon>Ascomycota</taxon>
        <taxon>Pezizomycotina</taxon>
        <taxon>Dothideomycetes</taxon>
        <taxon>Pleosporomycetidae</taxon>
        <taxon>Pleosporales</taxon>
        <taxon>Pleosporineae</taxon>
        <taxon>Pleosporaceae</taxon>
        <taxon>Bipolaris</taxon>
    </lineage>
</organism>
<evidence type="ECO:0000256" key="1">
    <source>
        <dbReference type="ARBA" id="ARBA00008226"/>
    </source>
</evidence>
<feature type="binding site" evidence="7">
    <location>
        <position position="106"/>
    </location>
    <ligand>
        <name>L-histidine</name>
        <dbReference type="ChEBI" id="CHEBI:57595"/>
    </ligand>
</feature>
<dbReference type="InterPro" id="IPR045864">
    <property type="entry name" value="aa-tRNA-synth_II/BPL/LPL"/>
</dbReference>